<gene>
    <name evidence="4" type="ORF">HII31_08848</name>
</gene>
<name>A0A8H6RGP8_9PEZI</name>
<dbReference type="PANTHER" id="PTHR42760:SF127">
    <property type="entry name" value="3-KETOACYL-ACYL CARRIER PROTEIN REDUCTASE-RELATED"/>
    <property type="match status" value="1"/>
</dbReference>
<dbReference type="FunFam" id="3.40.50.720:FF:000084">
    <property type="entry name" value="Short-chain dehydrogenase reductase"/>
    <property type="match status" value="1"/>
</dbReference>
<dbReference type="GO" id="GO:0048038">
    <property type="term" value="F:quinone binding"/>
    <property type="evidence" value="ECO:0007669"/>
    <property type="project" value="TreeGrafter"/>
</dbReference>
<dbReference type="Pfam" id="PF00106">
    <property type="entry name" value="adh_short"/>
    <property type="match status" value="1"/>
</dbReference>
<evidence type="ECO:0000256" key="2">
    <source>
        <dbReference type="ARBA" id="ARBA00022857"/>
    </source>
</evidence>
<dbReference type="AlphaFoldDB" id="A0A8H6RGP8"/>
<dbReference type="CDD" id="cd05233">
    <property type="entry name" value="SDR_c"/>
    <property type="match status" value="1"/>
</dbReference>
<dbReference type="SUPFAM" id="SSF51735">
    <property type="entry name" value="NAD(P)-binding Rossmann-fold domains"/>
    <property type="match status" value="1"/>
</dbReference>
<dbReference type="PROSITE" id="PS00061">
    <property type="entry name" value="ADH_SHORT"/>
    <property type="match status" value="1"/>
</dbReference>
<keyword evidence="5" id="KW-1185">Reference proteome</keyword>
<protein>
    <submittedName>
        <fullName evidence="4">3-beta-hydroxycholanate 3-dehydrogenase (NAD(+)) 2</fullName>
    </submittedName>
</protein>
<dbReference type="Pfam" id="PF13561">
    <property type="entry name" value="adh_short_C2"/>
    <property type="match status" value="1"/>
</dbReference>
<reference evidence="4" key="1">
    <citation type="submission" date="2020-04" db="EMBL/GenBank/DDBJ databases">
        <title>Draft genome resource of the tomato pathogen Pseudocercospora fuligena.</title>
        <authorList>
            <person name="Zaccaron A."/>
        </authorList>
    </citation>
    <scope>NUCLEOTIDE SEQUENCE</scope>
    <source>
        <strain evidence="4">PF001</strain>
    </source>
</reference>
<dbReference type="Gene3D" id="3.40.50.720">
    <property type="entry name" value="NAD(P)-binding Rossmann-like Domain"/>
    <property type="match status" value="1"/>
</dbReference>
<organism evidence="4 5">
    <name type="scientific">Pseudocercospora fuligena</name>
    <dbReference type="NCBI Taxonomy" id="685502"/>
    <lineage>
        <taxon>Eukaryota</taxon>
        <taxon>Fungi</taxon>
        <taxon>Dikarya</taxon>
        <taxon>Ascomycota</taxon>
        <taxon>Pezizomycotina</taxon>
        <taxon>Dothideomycetes</taxon>
        <taxon>Dothideomycetidae</taxon>
        <taxon>Mycosphaerellales</taxon>
        <taxon>Mycosphaerellaceae</taxon>
        <taxon>Pseudocercospora</taxon>
    </lineage>
</organism>
<dbReference type="GO" id="GO:0016616">
    <property type="term" value="F:oxidoreductase activity, acting on the CH-OH group of donors, NAD or NADP as acceptor"/>
    <property type="evidence" value="ECO:0007669"/>
    <property type="project" value="TreeGrafter"/>
</dbReference>
<evidence type="ECO:0000313" key="5">
    <source>
        <dbReference type="Proteomes" id="UP000660729"/>
    </source>
</evidence>
<dbReference type="GO" id="GO:0006633">
    <property type="term" value="P:fatty acid biosynthetic process"/>
    <property type="evidence" value="ECO:0007669"/>
    <property type="project" value="TreeGrafter"/>
</dbReference>
<dbReference type="Proteomes" id="UP000660729">
    <property type="component" value="Unassembled WGS sequence"/>
</dbReference>
<sequence>MSTHQGKTVLVTGAGGGLGRVIAEKFVVSGANVVVCDINKELLADWREKVESANSDRVLSVETDITSETALDDLFEQTEKRFGHFDYVINSAGVIDRFDPAGTMDRSTWDKVIAVNLTAPMSIIKRGVNSMLKAQVKGSIVNIASVAAFKGFANGKEKPRIPLIPFDSPVLGAAYTASKAGLIGLTKNTAAFYRLKGIRCNAIAAGAMQTNIGNSLADGRFNMEGMGLMKQACTSKSGVFLTTLWLLTYDPVGEWEGGYADLNKMATLVAFLCSEEAEMINGATVTADGGITAN</sequence>
<dbReference type="PRINTS" id="PR00080">
    <property type="entry name" value="SDRFAMILY"/>
</dbReference>
<evidence type="ECO:0000256" key="3">
    <source>
        <dbReference type="RuleBase" id="RU000363"/>
    </source>
</evidence>
<evidence type="ECO:0000256" key="1">
    <source>
        <dbReference type="ARBA" id="ARBA00006484"/>
    </source>
</evidence>
<accession>A0A8H6RGP8</accession>
<proteinExistence type="inferred from homology"/>
<dbReference type="EMBL" id="JABCIY010000178">
    <property type="protein sequence ID" value="KAF7189741.1"/>
    <property type="molecule type" value="Genomic_DNA"/>
</dbReference>
<dbReference type="InterPro" id="IPR002347">
    <property type="entry name" value="SDR_fam"/>
</dbReference>
<evidence type="ECO:0000313" key="4">
    <source>
        <dbReference type="EMBL" id="KAF7189741.1"/>
    </source>
</evidence>
<dbReference type="InterPro" id="IPR036291">
    <property type="entry name" value="NAD(P)-bd_dom_sf"/>
</dbReference>
<comment type="caution">
    <text evidence="4">The sequence shown here is derived from an EMBL/GenBank/DDBJ whole genome shotgun (WGS) entry which is preliminary data.</text>
</comment>
<dbReference type="InterPro" id="IPR020904">
    <property type="entry name" value="Sc_DH/Rdtase_CS"/>
</dbReference>
<dbReference type="PANTHER" id="PTHR42760">
    <property type="entry name" value="SHORT-CHAIN DEHYDROGENASES/REDUCTASES FAMILY MEMBER"/>
    <property type="match status" value="1"/>
</dbReference>
<dbReference type="PRINTS" id="PR00081">
    <property type="entry name" value="GDHRDH"/>
</dbReference>
<comment type="similarity">
    <text evidence="1 3">Belongs to the short-chain dehydrogenases/reductases (SDR) family.</text>
</comment>
<keyword evidence="2" id="KW-0521">NADP</keyword>
<dbReference type="OrthoDB" id="417891at2759"/>